<gene>
    <name evidence="2" type="ORF">XENORESO_019241</name>
</gene>
<comment type="caution">
    <text evidence="2">The sequence shown here is derived from an EMBL/GenBank/DDBJ whole genome shotgun (WGS) entry which is preliminary data.</text>
</comment>
<name>A0ABV0WTL5_9TELE</name>
<dbReference type="Proteomes" id="UP001444071">
    <property type="component" value="Unassembled WGS sequence"/>
</dbReference>
<evidence type="ECO:0000256" key="1">
    <source>
        <dbReference type="SAM" id="MobiDB-lite"/>
    </source>
</evidence>
<reference evidence="2 3" key="1">
    <citation type="submission" date="2021-06" db="EMBL/GenBank/DDBJ databases">
        <authorList>
            <person name="Palmer J.M."/>
        </authorList>
    </citation>
    <scope>NUCLEOTIDE SEQUENCE [LARGE SCALE GENOMIC DNA]</scope>
    <source>
        <strain evidence="2 3">XR_2019</strain>
        <tissue evidence="2">Muscle</tissue>
    </source>
</reference>
<protein>
    <submittedName>
        <fullName evidence="2">Uncharacterized protein</fullName>
    </submittedName>
</protein>
<sequence length="121" mass="13548">MRAGVRRAGSVPLSRRFRLCSAPYLPLDLPHVDEVLPQLGAQQELPSQDGEAPGRRVPSPVGQQTGAAVQVENGAVPELRARITADHHLQRSRHVGFTRKQKLHPLQLRFISHWPDALWEM</sequence>
<accession>A0ABV0WTL5</accession>
<feature type="region of interest" description="Disordered" evidence="1">
    <location>
        <begin position="38"/>
        <end position="65"/>
    </location>
</feature>
<organism evidence="2 3">
    <name type="scientific">Xenotaenia resolanae</name>
    <dbReference type="NCBI Taxonomy" id="208358"/>
    <lineage>
        <taxon>Eukaryota</taxon>
        <taxon>Metazoa</taxon>
        <taxon>Chordata</taxon>
        <taxon>Craniata</taxon>
        <taxon>Vertebrata</taxon>
        <taxon>Euteleostomi</taxon>
        <taxon>Actinopterygii</taxon>
        <taxon>Neopterygii</taxon>
        <taxon>Teleostei</taxon>
        <taxon>Neoteleostei</taxon>
        <taxon>Acanthomorphata</taxon>
        <taxon>Ovalentaria</taxon>
        <taxon>Atherinomorphae</taxon>
        <taxon>Cyprinodontiformes</taxon>
        <taxon>Goodeidae</taxon>
        <taxon>Xenotaenia</taxon>
    </lineage>
</organism>
<keyword evidence="3" id="KW-1185">Reference proteome</keyword>
<proteinExistence type="predicted"/>
<evidence type="ECO:0000313" key="3">
    <source>
        <dbReference type="Proteomes" id="UP001444071"/>
    </source>
</evidence>
<dbReference type="EMBL" id="JAHRIM010067071">
    <property type="protein sequence ID" value="MEQ2272337.1"/>
    <property type="molecule type" value="Genomic_DNA"/>
</dbReference>
<evidence type="ECO:0000313" key="2">
    <source>
        <dbReference type="EMBL" id="MEQ2272337.1"/>
    </source>
</evidence>